<protein>
    <submittedName>
        <fullName evidence="1">Uncharacterized protein</fullName>
    </submittedName>
</protein>
<gene>
    <name evidence="1" type="ORF">NEZAVI_LOCUS8879</name>
</gene>
<dbReference type="EMBL" id="OV725080">
    <property type="protein sequence ID" value="CAH1399430.1"/>
    <property type="molecule type" value="Genomic_DNA"/>
</dbReference>
<organism evidence="1 2">
    <name type="scientific">Nezara viridula</name>
    <name type="common">Southern green stink bug</name>
    <name type="synonym">Cimex viridulus</name>
    <dbReference type="NCBI Taxonomy" id="85310"/>
    <lineage>
        <taxon>Eukaryota</taxon>
        <taxon>Metazoa</taxon>
        <taxon>Ecdysozoa</taxon>
        <taxon>Arthropoda</taxon>
        <taxon>Hexapoda</taxon>
        <taxon>Insecta</taxon>
        <taxon>Pterygota</taxon>
        <taxon>Neoptera</taxon>
        <taxon>Paraneoptera</taxon>
        <taxon>Hemiptera</taxon>
        <taxon>Heteroptera</taxon>
        <taxon>Panheteroptera</taxon>
        <taxon>Pentatomomorpha</taxon>
        <taxon>Pentatomoidea</taxon>
        <taxon>Pentatomidae</taxon>
        <taxon>Pentatominae</taxon>
        <taxon>Nezara</taxon>
    </lineage>
</organism>
<dbReference type="Proteomes" id="UP001152798">
    <property type="component" value="Chromosome 4"/>
</dbReference>
<accession>A0A9P0MNY3</accession>
<reference evidence="1" key="1">
    <citation type="submission" date="2022-01" db="EMBL/GenBank/DDBJ databases">
        <authorList>
            <person name="King R."/>
        </authorList>
    </citation>
    <scope>NUCLEOTIDE SEQUENCE</scope>
</reference>
<keyword evidence="2" id="KW-1185">Reference proteome</keyword>
<evidence type="ECO:0000313" key="2">
    <source>
        <dbReference type="Proteomes" id="UP001152798"/>
    </source>
</evidence>
<name>A0A9P0MNY3_NEZVI</name>
<dbReference type="AlphaFoldDB" id="A0A9P0MNY3"/>
<proteinExistence type="predicted"/>
<evidence type="ECO:0000313" key="1">
    <source>
        <dbReference type="EMBL" id="CAH1399430.1"/>
    </source>
</evidence>
<sequence>MGRQLCRLMTRLAWTDGLPVQSTSQSVCAAWGSRPGYLSMEVEVSIRPPTTATTSRFLQFCSIPTLVRSFREASCAPLTSLVPGRTTPDYKARR</sequence>